<dbReference type="InterPro" id="IPR052409">
    <property type="entry name" value="Myosin-III_kinase_activity"/>
</dbReference>
<dbReference type="SUPFAM" id="SSF52540">
    <property type="entry name" value="P-loop containing nucleoside triphosphate hydrolases"/>
    <property type="match status" value="1"/>
</dbReference>
<keyword evidence="13" id="KW-0378">Hydrolase</keyword>
<reference evidence="13 14" key="1">
    <citation type="journal article" date="2018" name="Sci. Rep.">
        <title>Genomic signatures of local adaptation to the degree of environmental predictability in rotifers.</title>
        <authorList>
            <person name="Franch-Gras L."/>
            <person name="Hahn C."/>
            <person name="Garcia-Roger E.M."/>
            <person name="Carmona M.J."/>
            <person name="Serra M."/>
            <person name="Gomez A."/>
        </authorList>
    </citation>
    <scope>NUCLEOTIDE SEQUENCE [LARGE SCALE GENOMIC DNA]</scope>
    <source>
        <strain evidence="13">HYR1</strain>
    </source>
</reference>
<evidence type="ECO:0000256" key="9">
    <source>
        <dbReference type="ARBA" id="ARBA00023212"/>
    </source>
</evidence>
<evidence type="ECO:0000256" key="3">
    <source>
        <dbReference type="ARBA" id="ARBA00022490"/>
    </source>
</evidence>
<dbReference type="InterPro" id="IPR001609">
    <property type="entry name" value="Myosin_head_motor_dom-like"/>
</dbReference>
<dbReference type="AlphaFoldDB" id="A0A3M7Q6M8"/>
<feature type="domain" description="Myosin motor" evidence="12">
    <location>
        <begin position="1"/>
        <end position="147"/>
    </location>
</feature>
<dbReference type="GO" id="GO:0000146">
    <property type="term" value="F:microfilament motor activity"/>
    <property type="evidence" value="ECO:0007669"/>
    <property type="project" value="TreeGrafter"/>
</dbReference>
<dbReference type="GO" id="GO:0004674">
    <property type="term" value="F:protein serine/threonine kinase activity"/>
    <property type="evidence" value="ECO:0007669"/>
    <property type="project" value="TreeGrafter"/>
</dbReference>
<dbReference type="EMBL" id="REGN01007165">
    <property type="protein sequence ID" value="RNA07070.1"/>
    <property type="molecule type" value="Genomic_DNA"/>
</dbReference>
<keyword evidence="7 11" id="KW-0518">Myosin</keyword>
<evidence type="ECO:0000256" key="2">
    <source>
        <dbReference type="ARBA" id="ARBA00004316"/>
    </source>
</evidence>
<dbReference type="GO" id="GO:0030832">
    <property type="term" value="P:regulation of actin filament length"/>
    <property type="evidence" value="ECO:0007669"/>
    <property type="project" value="TreeGrafter"/>
</dbReference>
<keyword evidence="9" id="KW-0206">Cytoskeleton</keyword>
<dbReference type="Proteomes" id="UP000276133">
    <property type="component" value="Unassembled WGS sequence"/>
</dbReference>
<accession>A0A3M7Q6M8</accession>
<dbReference type="OrthoDB" id="8182952at2759"/>
<evidence type="ECO:0000256" key="6">
    <source>
        <dbReference type="ARBA" id="ARBA00022840"/>
    </source>
</evidence>
<dbReference type="InterPro" id="IPR027417">
    <property type="entry name" value="P-loop_NTPase"/>
</dbReference>
<comment type="caution">
    <text evidence="11">Lacks conserved residue(s) required for the propagation of feature annotation.</text>
</comment>
<protein>
    <submittedName>
        <fullName evidence="13">Myosin-IIIa isoform X2</fullName>
        <ecNumber evidence="13">3.6.1.15</ecNumber>
    </submittedName>
</protein>
<dbReference type="InterPro" id="IPR036961">
    <property type="entry name" value="Kinesin_motor_dom_sf"/>
</dbReference>
<dbReference type="Pfam" id="PF00063">
    <property type="entry name" value="Myosin_head"/>
    <property type="match status" value="1"/>
</dbReference>
<dbReference type="GO" id="GO:0003779">
    <property type="term" value="F:actin binding"/>
    <property type="evidence" value="ECO:0007669"/>
    <property type="project" value="UniProtKB-KW"/>
</dbReference>
<dbReference type="Gene3D" id="3.40.850.10">
    <property type="entry name" value="Kinesin motor domain"/>
    <property type="match status" value="1"/>
</dbReference>
<gene>
    <name evidence="13" type="ORF">BpHYR1_035249</name>
</gene>
<dbReference type="Gene3D" id="6.20.240.20">
    <property type="match status" value="1"/>
</dbReference>
<evidence type="ECO:0000259" key="12">
    <source>
        <dbReference type="PROSITE" id="PS51456"/>
    </source>
</evidence>
<evidence type="ECO:0000256" key="7">
    <source>
        <dbReference type="ARBA" id="ARBA00023123"/>
    </source>
</evidence>
<name>A0A3M7Q6M8_BRAPC</name>
<evidence type="ECO:0000256" key="11">
    <source>
        <dbReference type="PROSITE-ProRule" id="PRU00782"/>
    </source>
</evidence>
<proteinExistence type="inferred from homology"/>
<organism evidence="13 14">
    <name type="scientific">Brachionus plicatilis</name>
    <name type="common">Marine rotifer</name>
    <name type="synonym">Brachionus muelleri</name>
    <dbReference type="NCBI Taxonomy" id="10195"/>
    <lineage>
        <taxon>Eukaryota</taxon>
        <taxon>Metazoa</taxon>
        <taxon>Spiralia</taxon>
        <taxon>Gnathifera</taxon>
        <taxon>Rotifera</taxon>
        <taxon>Eurotatoria</taxon>
        <taxon>Monogononta</taxon>
        <taxon>Pseudotrocha</taxon>
        <taxon>Ploima</taxon>
        <taxon>Brachionidae</taxon>
        <taxon>Brachionus</taxon>
    </lineage>
</organism>
<comment type="subcellular location">
    <subcellularLocation>
        <location evidence="2">Cell projection</location>
    </subcellularLocation>
    <subcellularLocation>
        <location evidence="1">Cytoplasm</location>
        <location evidence="1">Cytoskeleton</location>
    </subcellularLocation>
</comment>
<keyword evidence="10" id="KW-0966">Cell projection</keyword>
<keyword evidence="5" id="KW-0547">Nucleotide-binding</keyword>
<dbReference type="GO" id="GO:0016459">
    <property type="term" value="C:myosin complex"/>
    <property type="evidence" value="ECO:0007669"/>
    <property type="project" value="UniProtKB-KW"/>
</dbReference>
<dbReference type="PANTHER" id="PTHR46256">
    <property type="entry name" value="AGAP011099-PA"/>
    <property type="match status" value="1"/>
</dbReference>
<keyword evidence="8" id="KW-0505">Motor protein</keyword>
<dbReference type="PANTHER" id="PTHR46256:SF3">
    <property type="entry name" value="MYOSIN MOTOR DOMAIN-CONTAINING PROTEIN"/>
    <property type="match status" value="1"/>
</dbReference>
<evidence type="ECO:0000256" key="1">
    <source>
        <dbReference type="ARBA" id="ARBA00004245"/>
    </source>
</evidence>
<keyword evidence="4" id="KW-0677">Repeat</keyword>
<keyword evidence="14" id="KW-1185">Reference proteome</keyword>
<evidence type="ECO:0000256" key="10">
    <source>
        <dbReference type="ARBA" id="ARBA00023273"/>
    </source>
</evidence>
<evidence type="ECO:0000313" key="14">
    <source>
        <dbReference type="Proteomes" id="UP000276133"/>
    </source>
</evidence>
<dbReference type="EC" id="3.6.1.15" evidence="13"/>
<keyword evidence="11" id="KW-0009">Actin-binding</keyword>
<evidence type="ECO:0000256" key="8">
    <source>
        <dbReference type="ARBA" id="ARBA00023175"/>
    </source>
</evidence>
<comment type="similarity">
    <text evidence="11">Belongs to the TRAFAC class myosin-kinesin ATPase superfamily. Myosin family.</text>
</comment>
<dbReference type="GO" id="GO:0005524">
    <property type="term" value="F:ATP binding"/>
    <property type="evidence" value="ECO:0007669"/>
    <property type="project" value="UniProtKB-KW"/>
</dbReference>
<keyword evidence="3" id="KW-0963">Cytoplasm</keyword>
<evidence type="ECO:0000313" key="13">
    <source>
        <dbReference type="EMBL" id="RNA07070.1"/>
    </source>
</evidence>
<dbReference type="GO" id="GO:0017111">
    <property type="term" value="F:ribonucleoside triphosphate phosphatase activity"/>
    <property type="evidence" value="ECO:0007669"/>
    <property type="project" value="UniProtKB-EC"/>
</dbReference>
<dbReference type="GO" id="GO:0042995">
    <property type="term" value="C:cell projection"/>
    <property type="evidence" value="ECO:0007669"/>
    <property type="project" value="UniProtKB-SubCell"/>
</dbReference>
<sequence length="167" mass="19247">MNNLNLNLNLTEYSNDVNTSIDQSASAAVLNYNNDYGDNLLSNECLKPNHERKSNKFDQDLISEQLKYNGLLDIAHIRNQGWPYRMHFEDFLDKYQIIAFPMCQELKPIGKHCESILKELDIKDYAIGKTKHLLNFRQKLEIDKSLGVYFCVCVCLCGGSRVYNCSP</sequence>
<comment type="caution">
    <text evidence="13">The sequence shown here is derived from an EMBL/GenBank/DDBJ whole genome shotgun (WGS) entry which is preliminary data.</text>
</comment>
<evidence type="ECO:0000256" key="4">
    <source>
        <dbReference type="ARBA" id="ARBA00022737"/>
    </source>
</evidence>
<dbReference type="STRING" id="10195.A0A3M7Q6M8"/>
<keyword evidence="6" id="KW-0067">ATP-binding</keyword>
<dbReference type="PROSITE" id="PS51456">
    <property type="entry name" value="MYOSIN_MOTOR"/>
    <property type="match status" value="1"/>
</dbReference>
<evidence type="ECO:0000256" key="5">
    <source>
        <dbReference type="ARBA" id="ARBA00022741"/>
    </source>
</evidence>